<dbReference type="GO" id="GO:0080008">
    <property type="term" value="C:Cul4-RING E3 ubiquitin ligase complex"/>
    <property type="evidence" value="ECO:0007669"/>
    <property type="project" value="TreeGrafter"/>
</dbReference>
<evidence type="ECO:0000313" key="6">
    <source>
        <dbReference type="EMBL" id="JAS76584.1"/>
    </source>
</evidence>
<feature type="compositionally biased region" description="Basic residues" evidence="4">
    <location>
        <begin position="82"/>
        <end position="94"/>
    </location>
</feature>
<gene>
    <name evidence="6" type="ORF">g.36787</name>
    <name evidence="5" type="ORF">g.36790</name>
</gene>
<dbReference type="Pfam" id="PF00400">
    <property type="entry name" value="WD40"/>
    <property type="match status" value="3"/>
</dbReference>
<dbReference type="PROSITE" id="PS50294">
    <property type="entry name" value="WD_REPEATS_REGION"/>
    <property type="match status" value="1"/>
</dbReference>
<dbReference type="EMBL" id="GECU01031122">
    <property type="protein sequence ID" value="JAS76584.1"/>
    <property type="molecule type" value="Transcribed_RNA"/>
</dbReference>
<dbReference type="InterPro" id="IPR045151">
    <property type="entry name" value="DCAF8"/>
</dbReference>
<feature type="region of interest" description="Disordered" evidence="4">
    <location>
        <begin position="1"/>
        <end position="161"/>
    </location>
</feature>
<dbReference type="EMBL" id="GECU01031801">
    <property type="protein sequence ID" value="JAS75905.1"/>
    <property type="molecule type" value="Transcribed_RNA"/>
</dbReference>
<sequence>MSTGSGEETAANTREDGLTSEGQDSGGGGEGDSGGGSIRPMDSDGASGGTNAETGAGLADKNSESSSETQRSTESVDDNVRFPRRQRSSRRLYRRSGADESSGEEHTNQAARGSSSESEFPHQWEEFLLSSSSSESSRSSHSYDNDLRTRTVEEDEPTPKVLLKPKPTHKWFAVKEIVNRETGCGGRWQGPERFQHRYYGSLHAVQRLELMYKLDEHYGCVNSLHFNRSGELLVSASDDKRVVLWDWAADRSILSYDSGHSGNVFQAKFLPLSGDRHIVTCARDGQVRLSVLSGVGVCKGTRLLAQHRRTTHKLATHHDTPHVFLSAGEDALVLSHDVRTNKASKLLFVKEGANKMGLYSIHSNPVCSNEFIVTGEDQYIRLYDKRNISDGRPLSKFCPTHLLKPDVFLHVTCAVFNYNGTEVIGSYNDDDIYLFDTRLPSEADYVHKYEGHRNSMTVKGVNFFGPRSEFIVSGSDCGNIFFWDKNTESIVQWMRGDEEGVVNCLEPHPQVPIIATSGLDSDIKIWVPSCEQEPAMKGLKSTVINNQCDRDNSSGRRSDAFDNRQMRWLWRQIQRFEQRRNTANTSTTPREDGELPQSSPVRGSMGTSSSSDEDAETGRPQCSPS</sequence>
<feature type="compositionally biased region" description="Polar residues" evidence="4">
    <location>
        <begin position="108"/>
        <end position="118"/>
    </location>
</feature>
<dbReference type="InterPro" id="IPR001680">
    <property type="entry name" value="WD40_rpt"/>
</dbReference>
<dbReference type="InterPro" id="IPR036322">
    <property type="entry name" value="WD40_repeat_dom_sf"/>
</dbReference>
<dbReference type="Gene3D" id="2.130.10.10">
    <property type="entry name" value="YVTN repeat-like/Quinoprotein amine dehydrogenase"/>
    <property type="match status" value="1"/>
</dbReference>
<protein>
    <submittedName>
        <fullName evidence="6">Uncharacterized protein</fullName>
    </submittedName>
</protein>
<keyword evidence="1 3" id="KW-0853">WD repeat</keyword>
<feature type="repeat" description="WD" evidence="3">
    <location>
        <begin position="214"/>
        <end position="255"/>
    </location>
</feature>
<accession>A0A1B6HPH4</accession>
<dbReference type="SMART" id="SM00320">
    <property type="entry name" value="WD40"/>
    <property type="match status" value="7"/>
</dbReference>
<evidence type="ECO:0000256" key="1">
    <source>
        <dbReference type="ARBA" id="ARBA00022574"/>
    </source>
</evidence>
<dbReference type="SUPFAM" id="SSF50978">
    <property type="entry name" value="WD40 repeat-like"/>
    <property type="match status" value="1"/>
</dbReference>
<keyword evidence="2" id="KW-0677">Repeat</keyword>
<dbReference type="PANTHER" id="PTHR15574">
    <property type="entry name" value="WD REPEAT DOMAIN-CONTAINING FAMILY"/>
    <property type="match status" value="1"/>
</dbReference>
<evidence type="ECO:0000256" key="3">
    <source>
        <dbReference type="PROSITE-ProRule" id="PRU00221"/>
    </source>
</evidence>
<proteinExistence type="predicted"/>
<evidence type="ECO:0000313" key="5">
    <source>
        <dbReference type="EMBL" id="JAS75905.1"/>
    </source>
</evidence>
<evidence type="ECO:0000256" key="4">
    <source>
        <dbReference type="SAM" id="MobiDB-lite"/>
    </source>
</evidence>
<feature type="region of interest" description="Disordered" evidence="4">
    <location>
        <begin position="578"/>
        <end position="625"/>
    </location>
</feature>
<dbReference type="GO" id="GO:0005737">
    <property type="term" value="C:cytoplasm"/>
    <property type="evidence" value="ECO:0007669"/>
    <property type="project" value="TreeGrafter"/>
</dbReference>
<feature type="compositionally biased region" description="Polar residues" evidence="4">
    <location>
        <begin position="596"/>
        <end position="610"/>
    </location>
</feature>
<feature type="compositionally biased region" description="Low complexity" evidence="4">
    <location>
        <begin position="64"/>
        <end position="73"/>
    </location>
</feature>
<feature type="compositionally biased region" description="Basic and acidic residues" evidence="4">
    <location>
        <begin position="141"/>
        <end position="152"/>
    </location>
</feature>
<name>A0A1B6HPH4_9HEMI</name>
<feature type="compositionally biased region" description="Gly residues" evidence="4">
    <location>
        <begin position="24"/>
        <end position="37"/>
    </location>
</feature>
<dbReference type="AlphaFoldDB" id="A0A1B6HPH4"/>
<feature type="compositionally biased region" description="Polar residues" evidence="4">
    <location>
        <begin position="1"/>
        <end position="12"/>
    </location>
</feature>
<feature type="compositionally biased region" description="Low complexity" evidence="4">
    <location>
        <begin position="130"/>
        <end position="140"/>
    </location>
</feature>
<organism evidence="6">
    <name type="scientific">Homalodisca liturata</name>
    <dbReference type="NCBI Taxonomy" id="320908"/>
    <lineage>
        <taxon>Eukaryota</taxon>
        <taxon>Metazoa</taxon>
        <taxon>Ecdysozoa</taxon>
        <taxon>Arthropoda</taxon>
        <taxon>Hexapoda</taxon>
        <taxon>Insecta</taxon>
        <taxon>Pterygota</taxon>
        <taxon>Neoptera</taxon>
        <taxon>Paraneoptera</taxon>
        <taxon>Hemiptera</taxon>
        <taxon>Auchenorrhyncha</taxon>
        <taxon>Membracoidea</taxon>
        <taxon>Cicadellidae</taxon>
        <taxon>Cicadellinae</taxon>
        <taxon>Proconiini</taxon>
        <taxon>Homalodisca</taxon>
    </lineage>
</organism>
<reference evidence="6" key="1">
    <citation type="submission" date="2015-11" db="EMBL/GenBank/DDBJ databases">
        <title>De novo transcriptome assembly of four potential Pierce s Disease insect vectors from Arizona vineyards.</title>
        <authorList>
            <person name="Tassone E.E."/>
        </authorList>
    </citation>
    <scope>NUCLEOTIDE SEQUENCE</scope>
</reference>
<evidence type="ECO:0000256" key="2">
    <source>
        <dbReference type="ARBA" id="ARBA00022737"/>
    </source>
</evidence>
<dbReference type="PROSITE" id="PS50082">
    <property type="entry name" value="WD_REPEATS_2"/>
    <property type="match status" value="1"/>
</dbReference>
<dbReference type="PANTHER" id="PTHR15574:SF21">
    <property type="entry name" value="DDB1- AND CUL4-ASSOCIATED FACTOR 8"/>
    <property type="match status" value="1"/>
</dbReference>
<dbReference type="InterPro" id="IPR015943">
    <property type="entry name" value="WD40/YVTN_repeat-like_dom_sf"/>
</dbReference>